<dbReference type="InterPro" id="IPR027256">
    <property type="entry name" value="P-typ_ATPase_IB"/>
</dbReference>
<evidence type="ECO:0000256" key="9">
    <source>
        <dbReference type="ARBA" id="ARBA00023136"/>
    </source>
</evidence>
<dbReference type="PANTHER" id="PTHR43520">
    <property type="entry name" value="ATP7, ISOFORM B"/>
    <property type="match status" value="1"/>
</dbReference>
<dbReference type="AlphaFoldDB" id="A0AAU8LTT5"/>
<feature type="region of interest" description="Disordered" evidence="11">
    <location>
        <begin position="18"/>
        <end position="45"/>
    </location>
</feature>
<keyword evidence="7" id="KW-1278">Translocase</keyword>
<evidence type="ECO:0000313" key="13">
    <source>
        <dbReference type="EMBL" id="XCN72935.1"/>
    </source>
</evidence>
<keyword evidence="9 10" id="KW-0472">Membrane</keyword>
<dbReference type="SUPFAM" id="SSF81653">
    <property type="entry name" value="Calcium ATPase, transduction domain A"/>
    <property type="match status" value="1"/>
</dbReference>
<evidence type="ECO:0000256" key="7">
    <source>
        <dbReference type="ARBA" id="ARBA00022967"/>
    </source>
</evidence>
<evidence type="ECO:0000256" key="5">
    <source>
        <dbReference type="ARBA" id="ARBA00022741"/>
    </source>
</evidence>
<dbReference type="InterPro" id="IPR001757">
    <property type="entry name" value="P_typ_ATPase"/>
</dbReference>
<evidence type="ECO:0000256" key="1">
    <source>
        <dbReference type="ARBA" id="ARBA00004127"/>
    </source>
</evidence>
<evidence type="ECO:0000256" key="8">
    <source>
        <dbReference type="ARBA" id="ARBA00022989"/>
    </source>
</evidence>
<proteinExistence type="inferred from homology"/>
<dbReference type="Gene3D" id="2.70.150.10">
    <property type="entry name" value="Calcium-transporting ATPase, cytoplasmic transduction domain A"/>
    <property type="match status" value="1"/>
</dbReference>
<dbReference type="Gene3D" id="3.40.50.1000">
    <property type="entry name" value="HAD superfamily/HAD-like"/>
    <property type="match status" value="1"/>
</dbReference>
<dbReference type="NCBIfam" id="TIGR01525">
    <property type="entry name" value="ATPase-IB_hvy"/>
    <property type="match status" value="1"/>
</dbReference>
<dbReference type="GO" id="GO:0055070">
    <property type="term" value="P:copper ion homeostasis"/>
    <property type="evidence" value="ECO:0007669"/>
    <property type="project" value="TreeGrafter"/>
</dbReference>
<evidence type="ECO:0000256" key="6">
    <source>
        <dbReference type="ARBA" id="ARBA00022840"/>
    </source>
</evidence>
<dbReference type="InterPro" id="IPR008250">
    <property type="entry name" value="ATPase_P-typ_transduc_dom_A_sf"/>
</dbReference>
<evidence type="ECO:0000256" key="3">
    <source>
        <dbReference type="ARBA" id="ARBA00022692"/>
    </source>
</evidence>
<dbReference type="GO" id="GO:0005524">
    <property type="term" value="F:ATP binding"/>
    <property type="evidence" value="ECO:0007669"/>
    <property type="project" value="UniProtKB-UniRule"/>
</dbReference>
<evidence type="ECO:0000256" key="11">
    <source>
        <dbReference type="SAM" id="MobiDB-lite"/>
    </source>
</evidence>
<dbReference type="SFLD" id="SFLDS00003">
    <property type="entry name" value="Haloacid_Dehalogenase"/>
    <property type="match status" value="1"/>
</dbReference>
<dbReference type="NCBIfam" id="TIGR01494">
    <property type="entry name" value="ATPase_P-type"/>
    <property type="match status" value="1"/>
</dbReference>
<feature type="transmembrane region" description="Helical" evidence="10">
    <location>
        <begin position="640"/>
        <end position="661"/>
    </location>
</feature>
<feature type="region of interest" description="Disordered" evidence="11">
    <location>
        <begin position="65"/>
        <end position="84"/>
    </location>
</feature>
<dbReference type="InterPro" id="IPR059000">
    <property type="entry name" value="ATPase_P-type_domA"/>
</dbReference>
<keyword evidence="4 10" id="KW-0479">Metal-binding</keyword>
<dbReference type="InterPro" id="IPR036412">
    <property type="entry name" value="HAD-like_sf"/>
</dbReference>
<organism evidence="13">
    <name type="scientific">Candidatus Electrothrix aestuarii</name>
    <dbReference type="NCBI Taxonomy" id="3062594"/>
    <lineage>
        <taxon>Bacteria</taxon>
        <taxon>Pseudomonadati</taxon>
        <taxon>Thermodesulfobacteriota</taxon>
        <taxon>Desulfobulbia</taxon>
        <taxon>Desulfobulbales</taxon>
        <taxon>Desulfobulbaceae</taxon>
        <taxon>Candidatus Electrothrix</taxon>
    </lineage>
</organism>
<feature type="compositionally biased region" description="Basic residues" evidence="11">
    <location>
        <begin position="25"/>
        <end position="45"/>
    </location>
</feature>
<dbReference type="SUPFAM" id="SSF56784">
    <property type="entry name" value="HAD-like"/>
    <property type="match status" value="1"/>
</dbReference>
<dbReference type="GO" id="GO:0005507">
    <property type="term" value="F:copper ion binding"/>
    <property type="evidence" value="ECO:0007669"/>
    <property type="project" value="TreeGrafter"/>
</dbReference>
<feature type="transmembrane region" description="Helical" evidence="10">
    <location>
        <begin position="341"/>
        <end position="358"/>
    </location>
</feature>
<reference evidence="13" key="1">
    <citation type="journal article" date="2024" name="Syst. Appl. Microbiol.">
        <title>First single-strain enrichments of Electrothrix cable bacteria, description of E. aestuarii sp. nov. and E. rattekaaiensis sp. nov., and proposal of a cable bacteria taxonomy following the rules of the SeqCode.</title>
        <authorList>
            <person name="Plum-Jensen L.E."/>
            <person name="Schramm A."/>
            <person name="Marshall I.P.G."/>
        </authorList>
    </citation>
    <scope>NUCLEOTIDE SEQUENCE</scope>
    <source>
        <strain evidence="13">Rat1</strain>
    </source>
</reference>
<dbReference type="InterPro" id="IPR018303">
    <property type="entry name" value="ATPase_P-typ_P_site"/>
</dbReference>
<dbReference type="InterPro" id="IPR044492">
    <property type="entry name" value="P_typ_ATPase_HD_dom"/>
</dbReference>
<dbReference type="SFLD" id="SFLDF00027">
    <property type="entry name" value="p-type_atpase"/>
    <property type="match status" value="1"/>
</dbReference>
<dbReference type="SFLD" id="SFLDG00002">
    <property type="entry name" value="C1.7:_P-type_atpase_like"/>
    <property type="match status" value="1"/>
</dbReference>
<protein>
    <submittedName>
        <fullName evidence="13">Heavy metal translocating P-type ATPase</fullName>
    </submittedName>
</protein>
<feature type="transmembrane region" description="Helical" evidence="10">
    <location>
        <begin position="667"/>
        <end position="684"/>
    </location>
</feature>
<comment type="similarity">
    <text evidence="2 10">Belongs to the cation transport ATPase (P-type) (TC 3.A.3) family. Type IB subfamily.</text>
</comment>
<evidence type="ECO:0000256" key="2">
    <source>
        <dbReference type="ARBA" id="ARBA00006024"/>
    </source>
</evidence>
<keyword evidence="5 10" id="KW-0547">Nucleotide-binding</keyword>
<dbReference type="Gene3D" id="3.40.1110.10">
    <property type="entry name" value="Calcium-transporting ATPase, cytoplasmic domain N"/>
    <property type="match status" value="1"/>
</dbReference>
<keyword evidence="3 10" id="KW-0812">Transmembrane</keyword>
<feature type="transmembrane region" description="Helical" evidence="10">
    <location>
        <begin position="140"/>
        <end position="165"/>
    </location>
</feature>
<dbReference type="KEGG" id="eaj:Q3M24_22080"/>
<keyword evidence="10" id="KW-1003">Cell membrane</keyword>
<dbReference type="Pfam" id="PF00122">
    <property type="entry name" value="E1-E2_ATPase"/>
    <property type="match status" value="1"/>
</dbReference>
<dbReference type="EMBL" id="CP159373">
    <property type="protein sequence ID" value="XCN72935.1"/>
    <property type="molecule type" value="Genomic_DNA"/>
</dbReference>
<dbReference type="GO" id="GO:0005886">
    <property type="term" value="C:plasma membrane"/>
    <property type="evidence" value="ECO:0007669"/>
    <property type="project" value="UniProtKB-SubCell"/>
</dbReference>
<dbReference type="Pfam" id="PF00702">
    <property type="entry name" value="Hydrolase"/>
    <property type="match status" value="1"/>
</dbReference>
<comment type="subcellular location">
    <subcellularLocation>
        <location evidence="10">Cell membrane</location>
    </subcellularLocation>
    <subcellularLocation>
        <location evidence="1">Endomembrane system</location>
        <topology evidence="1">Multi-pass membrane protein</topology>
    </subcellularLocation>
</comment>
<dbReference type="PRINTS" id="PR00119">
    <property type="entry name" value="CATATPASE"/>
</dbReference>
<dbReference type="PROSITE" id="PS01229">
    <property type="entry name" value="COF_2"/>
    <property type="match status" value="1"/>
</dbReference>
<dbReference type="PROSITE" id="PS00154">
    <property type="entry name" value="ATPASE_E1_E2"/>
    <property type="match status" value="1"/>
</dbReference>
<accession>A0AAU8LTT5</accession>
<evidence type="ECO:0000259" key="12">
    <source>
        <dbReference type="Pfam" id="PF00122"/>
    </source>
</evidence>
<dbReference type="PANTHER" id="PTHR43520:SF8">
    <property type="entry name" value="P-TYPE CU(+) TRANSPORTER"/>
    <property type="match status" value="1"/>
</dbReference>
<keyword evidence="6 10" id="KW-0067">ATP-binding</keyword>
<dbReference type="GO" id="GO:0012505">
    <property type="term" value="C:endomembrane system"/>
    <property type="evidence" value="ECO:0007669"/>
    <property type="project" value="UniProtKB-SubCell"/>
</dbReference>
<feature type="domain" description="P-type ATPase A" evidence="12">
    <location>
        <begin position="191"/>
        <end position="286"/>
    </location>
</feature>
<dbReference type="InterPro" id="IPR023299">
    <property type="entry name" value="ATPase_P-typ_cyto_dom_N"/>
</dbReference>
<sequence length="708" mass="77476">MILEMLILGTGAAVWNKISPLPKNSSKRRKQRAAGKRNGKPLHPIRPKQLVRDIRRALKDEERQELQMDIDPEQRKELEKQKQKTRQEMRLSVGAFGLAVLSGWVPALTGAGILAVLYLSRETFTLIRKDFKRGHYFSVYLIWICVDLAMIGTGHLALAAFGGVMGNFFAGIVNRVEEESQHQLISVFSGHPEQVWLLRDGVEIQVDFHSLEKGDILVVNAGEVIPADGRIRHGEGQADQHLLTGESRPAEKSVGDTVFASTLLLSGRLEVEVTGAGSATMASQIGGILNQTQNYKDTMISRGRKISDRLLPLNLGVAAATMYLLGANAALAVMWSNLGGIMAPAGSLTVLSYLQLLSRRSVLIKDGRVLESLRDVDTVVFDKTGTLTLDQPTVGAVHALNGFDEKAVLRYAAAAEYRQPHPVARAVVAKAEVEQIILPNPENADYEVGYGIRVRTEGRMIQVGSARFLEREGIQLPVTAFPLRERAEAEGHSLIYVGIDGQAAGVLELEPTVRPEAAEVIEFLKERNIRCCILSGDHEAPTKAMAAQLGIEEYFAEVLPENKADYVKQLKEEGRFVCFIGDGINDAVALKTAQVSVSLKGASTAATDTAQVILMDGTLNNLPSLFEAADDFEETMQRNLVISIAPGISIISGVWLFHFGIAAAMGIFYLSCFMSIGNVLWPLVREQEDKSDLKTDNTLQLVDTEETD</sequence>
<feature type="transmembrane region" description="Helical" evidence="10">
    <location>
        <begin position="91"/>
        <end position="120"/>
    </location>
</feature>
<dbReference type="GO" id="GO:0043682">
    <property type="term" value="F:P-type divalent copper transporter activity"/>
    <property type="evidence" value="ECO:0007669"/>
    <property type="project" value="TreeGrafter"/>
</dbReference>
<gene>
    <name evidence="13" type="ORF">Q3M24_22080</name>
</gene>
<dbReference type="GO" id="GO:0016887">
    <property type="term" value="F:ATP hydrolysis activity"/>
    <property type="evidence" value="ECO:0007669"/>
    <property type="project" value="InterPro"/>
</dbReference>
<evidence type="ECO:0000256" key="4">
    <source>
        <dbReference type="ARBA" id="ARBA00022723"/>
    </source>
</evidence>
<evidence type="ECO:0000256" key="10">
    <source>
        <dbReference type="RuleBase" id="RU362081"/>
    </source>
</evidence>
<name>A0AAU8LTT5_9BACT</name>
<dbReference type="InterPro" id="IPR023214">
    <property type="entry name" value="HAD_sf"/>
</dbReference>
<reference evidence="13" key="2">
    <citation type="submission" date="2024-06" db="EMBL/GenBank/DDBJ databases">
        <authorList>
            <person name="Plum-Jensen L.E."/>
            <person name="Schramm A."/>
            <person name="Marshall I.P.G."/>
        </authorList>
    </citation>
    <scope>NUCLEOTIDE SEQUENCE</scope>
    <source>
        <strain evidence="13">Rat1</strain>
    </source>
</reference>
<keyword evidence="8 10" id="KW-1133">Transmembrane helix</keyword>